<keyword evidence="6 9" id="KW-1133">Transmembrane helix</keyword>
<evidence type="ECO:0000313" key="13">
    <source>
        <dbReference type="Proteomes" id="UP000789396"/>
    </source>
</evidence>
<keyword evidence="3" id="KW-0926">Vacuole</keyword>
<accession>A0A9N9AGK5</accession>
<comment type="caution">
    <text evidence="12">The sequence shown here is derived from an EMBL/GenBank/DDBJ whole genome shotgun (WGS) entry which is preliminary data.</text>
</comment>
<dbReference type="Proteomes" id="UP000789396">
    <property type="component" value="Unassembled WGS sequence"/>
</dbReference>
<dbReference type="AlphaFoldDB" id="A0A9N9AGK5"/>
<name>A0A9N9AGK5_9GLOM</name>
<dbReference type="Pfam" id="PF00027">
    <property type="entry name" value="cNMP_binding"/>
    <property type="match status" value="1"/>
</dbReference>
<evidence type="ECO:0000256" key="5">
    <source>
        <dbReference type="ARBA" id="ARBA00022970"/>
    </source>
</evidence>
<evidence type="ECO:0000256" key="6">
    <source>
        <dbReference type="ARBA" id="ARBA00022989"/>
    </source>
</evidence>
<keyword evidence="2" id="KW-0813">Transport</keyword>
<dbReference type="SUPFAM" id="SSF51206">
    <property type="entry name" value="cAMP-binding domain-like"/>
    <property type="match status" value="1"/>
</dbReference>
<evidence type="ECO:0000256" key="8">
    <source>
        <dbReference type="SAM" id="MobiDB-lite"/>
    </source>
</evidence>
<organism evidence="12 13">
    <name type="scientific">Racocetra fulgida</name>
    <dbReference type="NCBI Taxonomy" id="60492"/>
    <lineage>
        <taxon>Eukaryota</taxon>
        <taxon>Fungi</taxon>
        <taxon>Fungi incertae sedis</taxon>
        <taxon>Mucoromycota</taxon>
        <taxon>Glomeromycotina</taxon>
        <taxon>Glomeromycetes</taxon>
        <taxon>Diversisporales</taxon>
        <taxon>Gigasporaceae</taxon>
        <taxon>Racocetra</taxon>
    </lineage>
</organism>
<dbReference type="Gene3D" id="3.30.750.24">
    <property type="entry name" value="STAS domain"/>
    <property type="match status" value="1"/>
</dbReference>
<evidence type="ECO:0000256" key="3">
    <source>
        <dbReference type="ARBA" id="ARBA00022554"/>
    </source>
</evidence>
<dbReference type="PROSITE" id="PS50042">
    <property type="entry name" value="CNMP_BINDING_3"/>
    <property type="match status" value="1"/>
</dbReference>
<dbReference type="PANTHER" id="PTHR43310:SF4">
    <property type="entry name" value="AFR304WP"/>
    <property type="match status" value="1"/>
</dbReference>
<sequence length="665" mass="74283">MERNEEELPVATSTSPRNRSYNSGQPSYSASPGKIRNQTIALGDVDRRKDSPPGELSAAGQSNLSLLLQKTPSPPKETSHKTTTADGAQDSIPPTINVVSNDSPNSEYFDPRNESRPLLETFPHNYGNWLPSDDPLSMEDRSFVEKVYDWLPCTGDNRYERRRPSFRCTPENIFRQVILNPISYIPAVILGLLLNLLDAISYGILHVPINVPALGVSLNEDNVDTNRELVAHGISNIASGLCGSVQNYLVYTNSVLFIKSGGDSRVAGLMLAAGTAVILFVGPWIVGYIPVMVVGALIFHLGLDLLKEALVDTWGIVNRMEYFTIVAIVVAMGSLGFIEGIFLGIIMACIFFVVSNSRKSAIRATFSGSSISSTVRRRYRQQKFLKYVGNQIYAIKLQGYLFFGTISGVEKEIRRILTYSEWRRNPIRFLILDFNLVSGLDFSAAEAFFRIQRLLQVKKVYLVFCGASYNSEVGKALRAIGLWRDEPHNSDNSLLIYENFNESLEHCENMLLQAYYESVSSLITNQDANPNPNTKRPSKPTSVLMDAFQDMTDMKDEYLDKFFSRIAPYFHEEDVPAGATLWSQGDKPDCLYLVESGLLRATWRATEGDPSRPVETILPGTMAGEIGFFTERKRDATLVAESHCILWKMKKSDFDDLLEKDPDAA</sequence>
<comment type="subcellular location">
    <subcellularLocation>
        <location evidence="1">Vacuole membrane</location>
        <topology evidence="1">Multi-pass membrane protein</topology>
    </subcellularLocation>
</comment>
<feature type="domain" description="Cyclic nucleotide-binding" evidence="10">
    <location>
        <begin position="550"/>
        <end position="665"/>
    </location>
</feature>
<feature type="non-terminal residue" evidence="12">
    <location>
        <position position="1"/>
    </location>
</feature>
<dbReference type="InterPro" id="IPR000595">
    <property type="entry name" value="cNMP-bd_dom"/>
</dbReference>
<evidence type="ECO:0000256" key="9">
    <source>
        <dbReference type="SAM" id="Phobius"/>
    </source>
</evidence>
<dbReference type="FunFam" id="3.30.750.24:FF:000012">
    <property type="entry name" value="Sulfate transporter family protein"/>
    <property type="match status" value="1"/>
</dbReference>
<evidence type="ECO:0000256" key="2">
    <source>
        <dbReference type="ARBA" id="ARBA00022448"/>
    </source>
</evidence>
<protein>
    <submittedName>
        <fullName evidence="12">9357_t:CDS:1</fullName>
    </submittedName>
</protein>
<dbReference type="Pfam" id="PF00916">
    <property type="entry name" value="Sulfate_transp"/>
    <property type="match status" value="1"/>
</dbReference>
<gene>
    <name evidence="12" type="ORF">RFULGI_LOCUS3655</name>
</gene>
<dbReference type="EMBL" id="CAJVPZ010003274">
    <property type="protein sequence ID" value="CAG8527860.1"/>
    <property type="molecule type" value="Genomic_DNA"/>
</dbReference>
<feature type="transmembrane region" description="Helical" evidence="9">
    <location>
        <begin position="322"/>
        <end position="354"/>
    </location>
</feature>
<feature type="transmembrane region" description="Helical" evidence="9">
    <location>
        <begin position="184"/>
        <end position="209"/>
    </location>
</feature>
<dbReference type="Pfam" id="PF01740">
    <property type="entry name" value="STAS"/>
    <property type="match status" value="1"/>
</dbReference>
<feature type="compositionally biased region" description="Polar residues" evidence="8">
    <location>
        <begin position="59"/>
        <end position="71"/>
    </location>
</feature>
<dbReference type="InterPro" id="IPR014710">
    <property type="entry name" value="RmlC-like_jellyroll"/>
</dbReference>
<dbReference type="GO" id="GO:0000329">
    <property type="term" value="C:fungal-type vacuole membrane"/>
    <property type="evidence" value="ECO:0007669"/>
    <property type="project" value="UniProtKB-ARBA"/>
</dbReference>
<keyword evidence="7 9" id="KW-0472">Membrane</keyword>
<proteinExistence type="predicted"/>
<feature type="transmembrane region" description="Helical" evidence="9">
    <location>
        <begin position="269"/>
        <end position="302"/>
    </location>
</feature>
<evidence type="ECO:0000256" key="7">
    <source>
        <dbReference type="ARBA" id="ARBA00023136"/>
    </source>
</evidence>
<dbReference type="InterPro" id="IPR011547">
    <property type="entry name" value="SLC26A/SulP_dom"/>
</dbReference>
<dbReference type="CDD" id="cd00038">
    <property type="entry name" value="CAP_ED"/>
    <property type="match status" value="1"/>
</dbReference>
<keyword evidence="4 9" id="KW-0812">Transmembrane</keyword>
<evidence type="ECO:0000259" key="11">
    <source>
        <dbReference type="PROSITE" id="PS50801"/>
    </source>
</evidence>
<evidence type="ECO:0000256" key="1">
    <source>
        <dbReference type="ARBA" id="ARBA00004128"/>
    </source>
</evidence>
<dbReference type="PANTHER" id="PTHR43310">
    <property type="entry name" value="SULFATE TRANSPORTER YBAR-RELATED"/>
    <property type="match status" value="1"/>
</dbReference>
<dbReference type="CDD" id="cd07042">
    <property type="entry name" value="STAS_SulP_like_sulfate_transporter"/>
    <property type="match status" value="1"/>
</dbReference>
<evidence type="ECO:0000259" key="10">
    <source>
        <dbReference type="PROSITE" id="PS50042"/>
    </source>
</evidence>
<dbReference type="InterPro" id="IPR036513">
    <property type="entry name" value="STAS_dom_sf"/>
</dbReference>
<dbReference type="OrthoDB" id="409725at2759"/>
<dbReference type="PROSITE" id="PS50801">
    <property type="entry name" value="STAS"/>
    <property type="match status" value="1"/>
</dbReference>
<dbReference type="InterPro" id="IPR018490">
    <property type="entry name" value="cNMP-bd_dom_sf"/>
</dbReference>
<dbReference type="InterPro" id="IPR052706">
    <property type="entry name" value="Membrane-Transporter-like"/>
</dbReference>
<feature type="region of interest" description="Disordered" evidence="8">
    <location>
        <begin position="1"/>
        <end position="110"/>
    </location>
</feature>
<dbReference type="GO" id="GO:0034490">
    <property type="term" value="P:basic amino acid transmembrane import into vacuole"/>
    <property type="evidence" value="ECO:0007669"/>
    <property type="project" value="UniProtKB-ARBA"/>
</dbReference>
<dbReference type="SUPFAM" id="SSF52091">
    <property type="entry name" value="SpoIIaa-like"/>
    <property type="match status" value="1"/>
</dbReference>
<evidence type="ECO:0000256" key="4">
    <source>
        <dbReference type="ARBA" id="ARBA00022692"/>
    </source>
</evidence>
<evidence type="ECO:0000313" key="12">
    <source>
        <dbReference type="EMBL" id="CAG8527860.1"/>
    </source>
</evidence>
<feature type="compositionally biased region" description="Polar residues" evidence="8">
    <location>
        <begin position="81"/>
        <end position="106"/>
    </location>
</feature>
<reference evidence="12" key="1">
    <citation type="submission" date="2021-06" db="EMBL/GenBank/DDBJ databases">
        <authorList>
            <person name="Kallberg Y."/>
            <person name="Tangrot J."/>
            <person name="Rosling A."/>
        </authorList>
    </citation>
    <scope>NUCLEOTIDE SEQUENCE</scope>
    <source>
        <strain evidence="12">IN212</strain>
    </source>
</reference>
<feature type="compositionally biased region" description="Polar residues" evidence="8">
    <location>
        <begin position="11"/>
        <end position="40"/>
    </location>
</feature>
<keyword evidence="13" id="KW-1185">Reference proteome</keyword>
<dbReference type="InterPro" id="IPR002645">
    <property type="entry name" value="STAS_dom"/>
</dbReference>
<feature type="domain" description="STAS" evidence="11">
    <location>
        <begin position="392"/>
        <end position="507"/>
    </location>
</feature>
<keyword evidence="5" id="KW-0029">Amino-acid transport</keyword>
<dbReference type="Gene3D" id="2.60.120.10">
    <property type="entry name" value="Jelly Rolls"/>
    <property type="match status" value="1"/>
</dbReference>